<dbReference type="EMBL" id="BAABJW010000001">
    <property type="protein sequence ID" value="GAA4804989.1"/>
    <property type="molecule type" value="Genomic_DNA"/>
</dbReference>
<dbReference type="Gene3D" id="3.10.450.50">
    <property type="match status" value="1"/>
</dbReference>
<evidence type="ECO:0000313" key="3">
    <source>
        <dbReference type="EMBL" id="GAA4804989.1"/>
    </source>
</evidence>
<feature type="chain" id="PRO_5045668267" evidence="1">
    <location>
        <begin position="26"/>
        <end position="150"/>
    </location>
</feature>
<dbReference type="Proteomes" id="UP001501433">
    <property type="component" value="Unassembled WGS sequence"/>
</dbReference>
<evidence type="ECO:0000259" key="2">
    <source>
        <dbReference type="Pfam" id="PF14534"/>
    </source>
</evidence>
<accession>A0ABP9C5R4</accession>
<evidence type="ECO:0000313" key="4">
    <source>
        <dbReference type="Proteomes" id="UP001501433"/>
    </source>
</evidence>
<keyword evidence="1" id="KW-0732">Signal</keyword>
<evidence type="ECO:0000256" key="1">
    <source>
        <dbReference type="SAM" id="SignalP"/>
    </source>
</evidence>
<feature type="signal peptide" evidence="1">
    <location>
        <begin position="1"/>
        <end position="25"/>
    </location>
</feature>
<dbReference type="SUPFAM" id="SSF54427">
    <property type="entry name" value="NTF2-like"/>
    <property type="match status" value="1"/>
</dbReference>
<keyword evidence="4" id="KW-1185">Reference proteome</keyword>
<reference evidence="4" key="1">
    <citation type="journal article" date="2019" name="Int. J. Syst. Evol. Microbiol.">
        <title>The Global Catalogue of Microorganisms (GCM) 10K type strain sequencing project: providing services to taxonomists for standard genome sequencing and annotation.</title>
        <authorList>
            <consortium name="The Broad Institute Genomics Platform"/>
            <consortium name="The Broad Institute Genome Sequencing Center for Infectious Disease"/>
            <person name="Wu L."/>
            <person name="Ma J."/>
        </authorList>
    </citation>
    <scope>NUCLEOTIDE SEQUENCE [LARGE SCALE GENOMIC DNA]</scope>
    <source>
        <strain evidence="4">JCM 18325</strain>
    </source>
</reference>
<organism evidence="3 4">
    <name type="scientific">Litoribaculum gwangyangense</name>
    <dbReference type="NCBI Taxonomy" id="1130722"/>
    <lineage>
        <taxon>Bacteria</taxon>
        <taxon>Pseudomonadati</taxon>
        <taxon>Bacteroidota</taxon>
        <taxon>Flavobacteriia</taxon>
        <taxon>Flavobacteriales</taxon>
        <taxon>Flavobacteriaceae</taxon>
        <taxon>Litoribaculum</taxon>
    </lineage>
</organism>
<dbReference type="Pfam" id="PF14534">
    <property type="entry name" value="DUF4440"/>
    <property type="match status" value="1"/>
</dbReference>
<gene>
    <name evidence="3" type="ORF">GCM10023330_09270</name>
</gene>
<name>A0ABP9C5R4_9FLAO</name>
<dbReference type="InterPro" id="IPR032710">
    <property type="entry name" value="NTF2-like_dom_sf"/>
</dbReference>
<feature type="domain" description="DUF4440" evidence="2">
    <location>
        <begin position="36"/>
        <end position="144"/>
    </location>
</feature>
<proteinExistence type="predicted"/>
<dbReference type="InterPro" id="IPR027843">
    <property type="entry name" value="DUF4440"/>
</dbReference>
<protein>
    <submittedName>
        <fullName evidence="3">Nuclear transport factor 2 family protein</fullName>
    </submittedName>
</protein>
<comment type="caution">
    <text evidence="3">The sequence shown here is derived from an EMBL/GenBank/DDBJ whole genome shotgun (WGS) entry which is preliminary data.</text>
</comment>
<sequence>MLLLKNSMKRLILLLCLLTTFSSFSQNDDEADKKAIQKVLKKQRLAWSDNDLEEFMEGYWKNDSLKFYGANGVTYGWENTLDRYQRAYPTKDHTGKLSFKINAISKITDGAYYVLGEYHLKREVGNADGIFMLIFKKIDGEWKIIADTSS</sequence>